<protein>
    <recommendedName>
        <fullName evidence="4">Secreted protein</fullName>
    </recommendedName>
</protein>
<proteinExistence type="predicted"/>
<evidence type="ECO:0000313" key="3">
    <source>
        <dbReference type="Proteomes" id="UP000198253"/>
    </source>
</evidence>
<dbReference type="Proteomes" id="UP000198253">
    <property type="component" value="Chromosome I"/>
</dbReference>
<dbReference type="AlphaFoldDB" id="A0A1C4ZLK7"/>
<feature type="signal peptide" evidence="1">
    <location>
        <begin position="1"/>
        <end position="30"/>
    </location>
</feature>
<dbReference type="InParanoid" id="A0A1C4ZLK7"/>
<dbReference type="OrthoDB" id="4241903at2"/>
<dbReference type="EMBL" id="LT607413">
    <property type="protein sequence ID" value="SCF33686.1"/>
    <property type="molecule type" value="Genomic_DNA"/>
</dbReference>
<sequence>MMFARHRTRFALVAVAMALLTVFVGAPATASPADKANPAVAAALAKIAANKHSAADIALIKRYPELARVVADPSRTTITKTFSPNLVEDGSGLKPAGPVSPNGLCGWVAVTITVETILGFDLFKWKHRAEACMDGANVTSWTSRYDQMDYADVTIYVRNLESHASPVPAYQAFSHMQRHLEQCVVKYGCYANWYPWSDITFYGDYYYSWNWGVA</sequence>
<evidence type="ECO:0008006" key="4">
    <source>
        <dbReference type="Google" id="ProtNLM"/>
    </source>
</evidence>
<name>A0A1C4ZLK7_MICEC</name>
<keyword evidence="1" id="KW-0732">Signal</keyword>
<evidence type="ECO:0000313" key="2">
    <source>
        <dbReference type="EMBL" id="SCF33686.1"/>
    </source>
</evidence>
<keyword evidence="3" id="KW-1185">Reference proteome</keyword>
<gene>
    <name evidence="2" type="ORF">GA0070618_5428</name>
</gene>
<organism evidence="2 3">
    <name type="scientific">Micromonospora echinospora</name>
    <name type="common">Micromonospora purpurea</name>
    <dbReference type="NCBI Taxonomy" id="1877"/>
    <lineage>
        <taxon>Bacteria</taxon>
        <taxon>Bacillati</taxon>
        <taxon>Actinomycetota</taxon>
        <taxon>Actinomycetes</taxon>
        <taxon>Micromonosporales</taxon>
        <taxon>Micromonosporaceae</taxon>
        <taxon>Micromonospora</taxon>
    </lineage>
</organism>
<reference evidence="3" key="1">
    <citation type="submission" date="2016-06" db="EMBL/GenBank/DDBJ databases">
        <authorList>
            <person name="Varghese N."/>
            <person name="Submissions Spin"/>
        </authorList>
    </citation>
    <scope>NUCLEOTIDE SEQUENCE [LARGE SCALE GENOMIC DNA]</scope>
    <source>
        <strain evidence="3">DSM 43816</strain>
    </source>
</reference>
<evidence type="ECO:0000256" key="1">
    <source>
        <dbReference type="SAM" id="SignalP"/>
    </source>
</evidence>
<feature type="chain" id="PRO_5008710356" description="Secreted protein" evidence="1">
    <location>
        <begin position="31"/>
        <end position="214"/>
    </location>
</feature>
<accession>A0A1C4ZLK7</accession>